<evidence type="ECO:0000313" key="4">
    <source>
        <dbReference type="Proteomes" id="UP000807716"/>
    </source>
</evidence>
<dbReference type="OrthoDB" id="2384193at2759"/>
<name>A0A9P6Q188_9FUNG</name>
<feature type="compositionally biased region" description="Polar residues" evidence="1">
    <location>
        <begin position="303"/>
        <end position="327"/>
    </location>
</feature>
<feature type="transmembrane region" description="Helical" evidence="2">
    <location>
        <begin position="184"/>
        <end position="204"/>
    </location>
</feature>
<feature type="transmembrane region" description="Helical" evidence="2">
    <location>
        <begin position="66"/>
        <end position="85"/>
    </location>
</feature>
<feature type="transmembrane region" description="Helical" evidence="2">
    <location>
        <begin position="97"/>
        <end position="116"/>
    </location>
</feature>
<protein>
    <submittedName>
        <fullName evidence="3">Uncharacterized protein</fullName>
    </submittedName>
</protein>
<feature type="compositionally biased region" description="Low complexity" evidence="1">
    <location>
        <begin position="270"/>
        <end position="302"/>
    </location>
</feature>
<feature type="transmembrane region" description="Helical" evidence="2">
    <location>
        <begin position="23"/>
        <end position="46"/>
    </location>
</feature>
<feature type="region of interest" description="Disordered" evidence="1">
    <location>
        <begin position="450"/>
        <end position="490"/>
    </location>
</feature>
<feature type="compositionally biased region" description="Basic and acidic residues" evidence="1">
    <location>
        <begin position="480"/>
        <end position="490"/>
    </location>
</feature>
<accession>A0A9P6Q188</accession>
<gene>
    <name evidence="3" type="ORF">DFQ27_004633</name>
</gene>
<organism evidence="3 4">
    <name type="scientific">Actinomortierella ambigua</name>
    <dbReference type="NCBI Taxonomy" id="1343610"/>
    <lineage>
        <taxon>Eukaryota</taxon>
        <taxon>Fungi</taxon>
        <taxon>Fungi incertae sedis</taxon>
        <taxon>Mucoromycota</taxon>
        <taxon>Mortierellomycotina</taxon>
        <taxon>Mortierellomycetes</taxon>
        <taxon>Mortierellales</taxon>
        <taxon>Mortierellaceae</taxon>
        <taxon>Actinomortierella</taxon>
    </lineage>
</organism>
<feature type="region of interest" description="Disordered" evidence="1">
    <location>
        <begin position="237"/>
        <end position="330"/>
    </location>
</feature>
<dbReference type="Proteomes" id="UP000807716">
    <property type="component" value="Unassembled WGS sequence"/>
</dbReference>
<sequence length="490" mass="52385">MGNIILAKPQAYWSKANQDLAGILDYVLACGLALETSVFFLMQAFWSYISKSITKSSFMSSLEFRINILASCGVIVTFPLVQYLFRNDHAYRESAPQLAFALALLTIAVLGVRTHFRFKSLLKVAVLTMNESSINVAERLEYFKDMNAILTFAFFGAGLSLGIASGDGIVTQTIARHKFASDFLVTNLNFFEFLLWVTVVLIFYPRRSIIGNSFAYSSGGATSKSGAISMQRTQNNQVSNHGGNIAYPAVGTRSNNQLGSKPHDNVYEMQAPSQGSQQQQSSPYKSAASASNSNGYYNGYSQTASGAPNNSTVLSDPNMTRGDSTDSSGHHYYYTDKLPLTKNAQKVDMEIYNDAPPTYRTGSPAPTSVHYPTNNTAVGGPSFGSSTPRIKTAQARAVNGGGSISGGGAWPTSPTSPGSPSSPVSPHATVMVGQQAFVLDEVPGAGYSRAKAAMQQYQPPSGGAGGYDQRMTSSGTPSRPRKEPRAAPGS</sequence>
<keyword evidence="2" id="KW-0812">Transmembrane</keyword>
<evidence type="ECO:0000256" key="1">
    <source>
        <dbReference type="SAM" id="MobiDB-lite"/>
    </source>
</evidence>
<keyword evidence="2" id="KW-1133">Transmembrane helix</keyword>
<feature type="compositionally biased region" description="Low complexity" evidence="1">
    <location>
        <begin position="410"/>
        <end position="426"/>
    </location>
</feature>
<evidence type="ECO:0000313" key="3">
    <source>
        <dbReference type="EMBL" id="KAG0258436.1"/>
    </source>
</evidence>
<proteinExistence type="predicted"/>
<feature type="region of interest" description="Disordered" evidence="1">
    <location>
        <begin position="398"/>
        <end position="427"/>
    </location>
</feature>
<evidence type="ECO:0000256" key="2">
    <source>
        <dbReference type="SAM" id="Phobius"/>
    </source>
</evidence>
<feature type="compositionally biased region" description="Gly residues" evidence="1">
    <location>
        <begin position="399"/>
        <end position="409"/>
    </location>
</feature>
<keyword evidence="2" id="KW-0472">Membrane</keyword>
<comment type="caution">
    <text evidence="3">The sequence shown here is derived from an EMBL/GenBank/DDBJ whole genome shotgun (WGS) entry which is preliminary data.</text>
</comment>
<dbReference type="AlphaFoldDB" id="A0A9P6Q188"/>
<reference evidence="3" key="1">
    <citation type="journal article" date="2020" name="Fungal Divers.">
        <title>Resolving the Mortierellaceae phylogeny through synthesis of multi-gene phylogenetics and phylogenomics.</title>
        <authorList>
            <person name="Vandepol N."/>
            <person name="Liber J."/>
            <person name="Desiro A."/>
            <person name="Na H."/>
            <person name="Kennedy M."/>
            <person name="Barry K."/>
            <person name="Grigoriev I.V."/>
            <person name="Miller A.N."/>
            <person name="O'Donnell K."/>
            <person name="Stajich J.E."/>
            <person name="Bonito G."/>
        </authorList>
    </citation>
    <scope>NUCLEOTIDE SEQUENCE</scope>
    <source>
        <strain evidence="3">BC1065</strain>
    </source>
</reference>
<dbReference type="EMBL" id="JAAAJB010000324">
    <property type="protein sequence ID" value="KAG0258436.1"/>
    <property type="molecule type" value="Genomic_DNA"/>
</dbReference>
<feature type="transmembrane region" description="Helical" evidence="2">
    <location>
        <begin position="146"/>
        <end position="164"/>
    </location>
</feature>
<keyword evidence="4" id="KW-1185">Reference proteome</keyword>